<dbReference type="GO" id="GO:1990351">
    <property type="term" value="C:transporter complex"/>
    <property type="evidence" value="ECO:0007669"/>
    <property type="project" value="TreeGrafter"/>
</dbReference>
<organism evidence="2 3">
    <name type="scientific">Symplocastrum torsivum CPER-KK1</name>
    <dbReference type="NCBI Taxonomy" id="450513"/>
    <lineage>
        <taxon>Bacteria</taxon>
        <taxon>Bacillati</taxon>
        <taxon>Cyanobacteriota</taxon>
        <taxon>Cyanophyceae</taxon>
        <taxon>Oscillatoriophycideae</taxon>
        <taxon>Oscillatoriales</taxon>
        <taxon>Microcoleaceae</taxon>
        <taxon>Symplocastrum</taxon>
    </lineage>
</organism>
<accession>A0A951UAL2</accession>
<feature type="compositionally biased region" description="Low complexity" evidence="1">
    <location>
        <begin position="150"/>
        <end position="164"/>
    </location>
</feature>
<dbReference type="AlphaFoldDB" id="A0A951UAL2"/>
<sequence length="856" mass="92937">MPQPVQPPEIPAIIEFVTFEDEVQLNKFSLEPSATIPSRTLPAGVLATPTPPETFAPESSSLRVERSASLLGSRISANHSSLPVAVEPSGQAQVRESSVPTSPSTDQLLTASPSLEHGEAEEKSSILTSEAPNVVTTDSNASNLASEQPSTTTSLTPSDTTSNTYEVAPNVKRLITQERGGLVREFEFTVPTETETQPSPNEDVTPAPDEGEDEDEVEDEAPPPLPASPDATTTPTTPFGTGGVIELTADQQEYDEQRQVITATGNVILRFREALLDADRVEVNLPNRIIVAEGNVALTRGEQVLRGERFEYYFVQDSGVILNASGELYTPTSGTDFDIFAPADGSTGTVVNRPVSDRITSNQPLGGITNLQGYSFSVGAGSEISNVATPQTGGTITQFRYIADRVDFEGSEAIATNVRITNDPFSPPELELRADTARFRRVEPLVDEIVASRPRLVFDQGLELPTFRNRVVIDRREREPALFNFGFDSEDRGGLFVERTFEIVNTPTVRFNVTPQYFLQKAVFEEGVVDPSVFGVRARVNATLSPRTTVVGTGILTSFNLGELEDELRASVRLQQGIDIINLPHTLSLEYSYRNRLFNGTLGEQTVQSSLGAVLSSPNIPVGNTGVNLSYQVGAQYINADTDRLDLLEPIRENDRVSLGRYQGVVSLSKGFLLWQGEGLPATPTEGLRYTPAPVVPYLSLSTDLTGVVSAYSNGETQESLSGTIGLVGQIGHFSKPFLDYTGFNISYSQVVRSGLSPFLFDRDADTSVLSGGITQQIYGPFRAGFQTSISLDNNEQISTDYFLEYSRRTYNVLLRFNPVLGLGSLSLRINDFNWTGNPGSFSGADVRPVVQGVTR</sequence>
<feature type="compositionally biased region" description="Polar residues" evidence="1">
    <location>
        <begin position="90"/>
        <end position="113"/>
    </location>
</feature>
<dbReference type="PANTHER" id="PTHR30189:SF1">
    <property type="entry name" value="LPS-ASSEMBLY PROTEIN LPTD"/>
    <property type="match status" value="1"/>
</dbReference>
<dbReference type="PANTHER" id="PTHR30189">
    <property type="entry name" value="LPS-ASSEMBLY PROTEIN"/>
    <property type="match status" value="1"/>
</dbReference>
<proteinExistence type="predicted"/>
<reference evidence="2" key="1">
    <citation type="submission" date="2021-05" db="EMBL/GenBank/DDBJ databases">
        <authorList>
            <person name="Pietrasiak N."/>
            <person name="Ward R."/>
            <person name="Stajich J.E."/>
            <person name="Kurbessoian T."/>
        </authorList>
    </citation>
    <scope>NUCLEOTIDE SEQUENCE</scope>
    <source>
        <strain evidence="2">CPER-KK1</strain>
    </source>
</reference>
<reference evidence="2" key="2">
    <citation type="journal article" date="2022" name="Microbiol. Resour. Announc.">
        <title>Metagenome Sequencing to Explore Phylogenomics of Terrestrial Cyanobacteria.</title>
        <authorList>
            <person name="Ward R.D."/>
            <person name="Stajich J.E."/>
            <person name="Johansen J.R."/>
            <person name="Huntemann M."/>
            <person name="Clum A."/>
            <person name="Foster B."/>
            <person name="Foster B."/>
            <person name="Roux S."/>
            <person name="Palaniappan K."/>
            <person name="Varghese N."/>
            <person name="Mukherjee S."/>
            <person name="Reddy T.B.K."/>
            <person name="Daum C."/>
            <person name="Copeland A."/>
            <person name="Chen I.A."/>
            <person name="Ivanova N.N."/>
            <person name="Kyrpides N.C."/>
            <person name="Shapiro N."/>
            <person name="Eloe-Fadrosh E.A."/>
            <person name="Pietrasiak N."/>
        </authorList>
    </citation>
    <scope>NUCLEOTIDE SEQUENCE</scope>
    <source>
        <strain evidence="2">CPER-KK1</strain>
    </source>
</reference>
<feature type="region of interest" description="Disordered" evidence="1">
    <location>
        <begin position="75"/>
        <end position="172"/>
    </location>
</feature>
<dbReference type="InterPro" id="IPR022244">
    <property type="entry name" value="DUF3769"/>
</dbReference>
<dbReference type="Gene3D" id="2.60.450.10">
    <property type="entry name" value="Lipopolysaccharide (LPS) transport protein A like domain"/>
    <property type="match status" value="1"/>
</dbReference>
<feature type="compositionally biased region" description="Acidic residues" evidence="1">
    <location>
        <begin position="209"/>
        <end position="221"/>
    </location>
</feature>
<dbReference type="Pfam" id="PF12600">
    <property type="entry name" value="DUF3769"/>
    <property type="match status" value="1"/>
</dbReference>
<dbReference type="Proteomes" id="UP000753908">
    <property type="component" value="Unassembled WGS sequence"/>
</dbReference>
<dbReference type="InterPro" id="IPR050218">
    <property type="entry name" value="LptD"/>
</dbReference>
<feature type="region of interest" description="Disordered" evidence="1">
    <location>
        <begin position="189"/>
        <end position="243"/>
    </location>
</feature>
<evidence type="ECO:0000313" key="3">
    <source>
        <dbReference type="Proteomes" id="UP000753908"/>
    </source>
</evidence>
<feature type="compositionally biased region" description="Polar residues" evidence="1">
    <location>
        <begin position="125"/>
        <end position="149"/>
    </location>
</feature>
<evidence type="ECO:0000313" key="2">
    <source>
        <dbReference type="EMBL" id="MBW4546165.1"/>
    </source>
</evidence>
<evidence type="ECO:0000256" key="1">
    <source>
        <dbReference type="SAM" id="MobiDB-lite"/>
    </source>
</evidence>
<comment type="caution">
    <text evidence="2">The sequence shown here is derived from an EMBL/GenBank/DDBJ whole genome shotgun (WGS) entry which is preliminary data.</text>
</comment>
<feature type="region of interest" description="Disordered" evidence="1">
    <location>
        <begin position="34"/>
        <end position="62"/>
    </location>
</feature>
<feature type="compositionally biased region" description="Low complexity" evidence="1">
    <location>
        <begin position="228"/>
        <end position="239"/>
    </location>
</feature>
<name>A0A951UAL2_9CYAN</name>
<dbReference type="EMBL" id="JAHHIF010000022">
    <property type="protein sequence ID" value="MBW4546165.1"/>
    <property type="molecule type" value="Genomic_DNA"/>
</dbReference>
<gene>
    <name evidence="2" type="ORF">KME25_17215</name>
</gene>
<dbReference type="GO" id="GO:0009279">
    <property type="term" value="C:cell outer membrane"/>
    <property type="evidence" value="ECO:0007669"/>
    <property type="project" value="TreeGrafter"/>
</dbReference>
<protein>
    <submittedName>
        <fullName evidence="2">DUF3769 domain-containing protein</fullName>
    </submittedName>
</protein>